<dbReference type="SUPFAM" id="SSF49899">
    <property type="entry name" value="Concanavalin A-like lectins/glucanases"/>
    <property type="match status" value="2"/>
</dbReference>
<dbReference type="InterPro" id="IPR013320">
    <property type="entry name" value="ConA-like_dom_sf"/>
</dbReference>
<evidence type="ECO:0000313" key="4">
    <source>
        <dbReference type="Proteomes" id="UP000887561"/>
    </source>
</evidence>
<dbReference type="Proteomes" id="UP000887561">
    <property type="component" value="Unplaced"/>
</dbReference>
<organism evidence="4 5">
    <name type="scientific">Meloidogyne javanica</name>
    <name type="common">Root-knot nematode worm</name>
    <dbReference type="NCBI Taxonomy" id="6303"/>
    <lineage>
        <taxon>Eukaryota</taxon>
        <taxon>Metazoa</taxon>
        <taxon>Ecdysozoa</taxon>
        <taxon>Nematoda</taxon>
        <taxon>Chromadorea</taxon>
        <taxon>Rhabditida</taxon>
        <taxon>Tylenchina</taxon>
        <taxon>Tylenchomorpha</taxon>
        <taxon>Tylenchoidea</taxon>
        <taxon>Meloidogynidae</taxon>
        <taxon>Meloidogyninae</taxon>
        <taxon>Meloidogyne</taxon>
        <taxon>Meloidogyne incognita group</taxon>
    </lineage>
</organism>
<dbReference type="PROSITE" id="PS51304">
    <property type="entry name" value="GALECTIN"/>
    <property type="match status" value="1"/>
</dbReference>
<feature type="domain" description="Galectin" evidence="3">
    <location>
        <begin position="21"/>
        <end position="240"/>
    </location>
</feature>
<dbReference type="PANTHER" id="PTHR11346:SF171">
    <property type="entry name" value="GALECTIN"/>
    <property type="match status" value="1"/>
</dbReference>
<keyword evidence="1 2" id="KW-0430">Lectin</keyword>
<evidence type="ECO:0000256" key="2">
    <source>
        <dbReference type="RuleBase" id="RU102079"/>
    </source>
</evidence>
<dbReference type="Gene3D" id="2.60.120.200">
    <property type="match status" value="2"/>
</dbReference>
<dbReference type="GO" id="GO:0030246">
    <property type="term" value="F:carbohydrate binding"/>
    <property type="evidence" value="ECO:0007669"/>
    <property type="project" value="UniProtKB-UniRule"/>
</dbReference>
<dbReference type="Pfam" id="PF00337">
    <property type="entry name" value="Gal-bind_lectin"/>
    <property type="match status" value="2"/>
</dbReference>
<dbReference type="AlphaFoldDB" id="A0A915M9V9"/>
<dbReference type="SMART" id="SM00908">
    <property type="entry name" value="Gal-bind_lectin"/>
    <property type="match status" value="2"/>
</dbReference>
<keyword evidence="4" id="KW-1185">Reference proteome</keyword>
<dbReference type="SMART" id="SM00276">
    <property type="entry name" value="GLECT"/>
    <property type="match status" value="1"/>
</dbReference>
<sequence>MADDQMVMSAVPAHYNVTIPFASDIPGGVFPGKAILVKGVVLNLVNDQRFSIDLCCGKLVQGEHRDDKALHINPRFDRGMALFSKPDRDIVINSLINNVWGTEQRNQNNLVFEKSFSIRILILRDYFKISVNGKHLNDFVHRVPLENIKCIFICGCGSVVRNNTSQGGLWQKEERQMGRFPFSPGSTADIRIIACLESLKVLIDGCHFCEFYYRSPGPVPTQVNRVTVVGDVTLQKFTLKK</sequence>
<dbReference type="WBParaSite" id="scaffold3250_cov209.g6283">
    <property type="protein sequence ID" value="scaffold3250_cov209.g6283"/>
    <property type="gene ID" value="scaffold3250_cov209.g6283"/>
</dbReference>
<dbReference type="CDD" id="cd00070">
    <property type="entry name" value="GLECT"/>
    <property type="match status" value="1"/>
</dbReference>
<evidence type="ECO:0000256" key="1">
    <source>
        <dbReference type="ARBA" id="ARBA00022734"/>
    </source>
</evidence>
<dbReference type="InterPro" id="IPR044156">
    <property type="entry name" value="Galectin-like"/>
</dbReference>
<name>A0A915M9V9_MELJA</name>
<proteinExistence type="predicted"/>
<dbReference type="PANTHER" id="PTHR11346">
    <property type="entry name" value="GALECTIN"/>
    <property type="match status" value="1"/>
</dbReference>
<dbReference type="InterPro" id="IPR001079">
    <property type="entry name" value="Galectin_CRD"/>
</dbReference>
<accession>A0A915M9V9</accession>
<reference evidence="5" key="1">
    <citation type="submission" date="2022-11" db="UniProtKB">
        <authorList>
            <consortium name="WormBaseParasite"/>
        </authorList>
    </citation>
    <scope>IDENTIFICATION</scope>
</reference>
<evidence type="ECO:0000313" key="5">
    <source>
        <dbReference type="WBParaSite" id="scaffold3250_cov209.g6283"/>
    </source>
</evidence>
<evidence type="ECO:0000259" key="3">
    <source>
        <dbReference type="PROSITE" id="PS51304"/>
    </source>
</evidence>
<protein>
    <recommendedName>
        <fullName evidence="2">Galectin</fullName>
    </recommendedName>
</protein>